<dbReference type="Gene3D" id="2.60.40.1240">
    <property type="match status" value="1"/>
</dbReference>
<evidence type="ECO:0000256" key="1">
    <source>
        <dbReference type="ARBA" id="ARBA00022729"/>
    </source>
</evidence>
<sequence length="203" mass="20622">MRHALTGAGCAAVMLLTACGGGDGDSAAFSTSQNNSSEECIGYGCSPEQDAELNEADAAANDEEAATPTPQTAAVGEVVAFDGGITVGTITVNGLRRVSEPETSYSSAVPTHGSWLVVDVTVQVASRTEPGAALISAYDFTVQDDGGVIYDSDTSVLESTLSAELVPGRQVRGEVAFDAPAGALLLDWSPGFDGPLVTFSING</sequence>
<feature type="domain" description="DUF4352" evidence="2">
    <location>
        <begin position="90"/>
        <end position="183"/>
    </location>
</feature>
<keyword evidence="4" id="KW-1185">Reference proteome</keyword>
<evidence type="ECO:0000313" key="4">
    <source>
        <dbReference type="Proteomes" id="UP000198960"/>
    </source>
</evidence>
<dbReference type="InterPro" id="IPR029050">
    <property type="entry name" value="Immunoprotect_excell_Ig-like"/>
</dbReference>
<organism evidence="3 4">
    <name type="scientific">Trujillonella endophytica</name>
    <dbReference type="NCBI Taxonomy" id="673521"/>
    <lineage>
        <taxon>Bacteria</taxon>
        <taxon>Bacillati</taxon>
        <taxon>Actinomycetota</taxon>
        <taxon>Actinomycetes</taxon>
        <taxon>Geodermatophilales</taxon>
        <taxon>Geodermatophilaceae</taxon>
        <taxon>Trujillonella</taxon>
    </lineage>
</organism>
<dbReference type="Proteomes" id="UP000198960">
    <property type="component" value="Unassembled WGS sequence"/>
</dbReference>
<proteinExistence type="predicted"/>
<evidence type="ECO:0000259" key="2">
    <source>
        <dbReference type="Pfam" id="PF11611"/>
    </source>
</evidence>
<dbReference type="InterPro" id="IPR029051">
    <property type="entry name" value="DUF4352"/>
</dbReference>
<reference evidence="4" key="1">
    <citation type="submission" date="2016-10" db="EMBL/GenBank/DDBJ databases">
        <authorList>
            <person name="Varghese N."/>
            <person name="Submissions S."/>
        </authorList>
    </citation>
    <scope>NUCLEOTIDE SEQUENCE [LARGE SCALE GENOMIC DNA]</scope>
    <source>
        <strain evidence="4">DSM 45413</strain>
    </source>
</reference>
<dbReference type="RefSeq" id="WP_091941813.1">
    <property type="nucleotide sequence ID" value="NZ_FOEE01000004.1"/>
</dbReference>
<dbReference type="PROSITE" id="PS51257">
    <property type="entry name" value="PROKAR_LIPOPROTEIN"/>
    <property type="match status" value="1"/>
</dbReference>
<accession>A0A1H8S9I2</accession>
<dbReference type="Pfam" id="PF11611">
    <property type="entry name" value="DUF4352"/>
    <property type="match status" value="1"/>
</dbReference>
<name>A0A1H8S9I2_9ACTN</name>
<dbReference type="EMBL" id="FOEE01000004">
    <property type="protein sequence ID" value="SEO75321.1"/>
    <property type="molecule type" value="Genomic_DNA"/>
</dbReference>
<gene>
    <name evidence="3" type="ORF">SAMN05660991_01532</name>
</gene>
<dbReference type="OrthoDB" id="3732178at2"/>
<dbReference type="AlphaFoldDB" id="A0A1H8S9I2"/>
<keyword evidence="1" id="KW-0732">Signal</keyword>
<protein>
    <recommendedName>
        <fullName evidence="2">DUF4352 domain-containing protein</fullName>
    </recommendedName>
</protein>
<evidence type="ECO:0000313" key="3">
    <source>
        <dbReference type="EMBL" id="SEO75321.1"/>
    </source>
</evidence>